<evidence type="ECO:0000313" key="2">
    <source>
        <dbReference type="EMBL" id="TGY54622.1"/>
    </source>
</evidence>
<name>A0A4S2EH51_9LACO</name>
<protein>
    <submittedName>
        <fullName evidence="2">LytTR family transcriptional regulator</fullName>
    </submittedName>
</protein>
<comment type="caution">
    <text evidence="2">The sequence shown here is derived from an EMBL/GenBank/DDBJ whole genome shotgun (WGS) entry which is preliminary data.</text>
</comment>
<dbReference type="PROSITE" id="PS50930">
    <property type="entry name" value="HTH_LYTTR"/>
    <property type="match status" value="1"/>
</dbReference>
<gene>
    <name evidence="2" type="ORF">E5340_07355</name>
</gene>
<dbReference type="Proteomes" id="UP000306855">
    <property type="component" value="Unassembled WGS sequence"/>
</dbReference>
<feature type="domain" description="HTH LytTR-type" evidence="1">
    <location>
        <begin position="157"/>
        <end position="245"/>
    </location>
</feature>
<accession>A0A4S2EH51</accession>
<organism evidence="2 3">
    <name type="scientific">Ligilactobacillus murinus</name>
    <dbReference type="NCBI Taxonomy" id="1622"/>
    <lineage>
        <taxon>Bacteria</taxon>
        <taxon>Bacillati</taxon>
        <taxon>Bacillota</taxon>
        <taxon>Bacilli</taxon>
        <taxon>Lactobacillales</taxon>
        <taxon>Lactobacillaceae</taxon>
        <taxon>Ligilactobacillus</taxon>
    </lineage>
</organism>
<sequence length="245" mass="28516">MMLKVVFVGDDQSAYPLILQNRIEINQTNSMYDAQIVLITDDTHEAENYLCEHSLNEFFVILDLRLPGAFECARIAREQVQFMTLVVLDKDDSQLKRCVQEGLEITSMWQEPVVDSDIQNELDMAYKKYLKHFGKHGDGYFASYDNNNVKRRIKLVDVLWAEVLTGKNRHILLHEKSGVTFELHMNLKKMEGYTDDFFRISRSVLVNLQNITYLDKKNHLVYMENESVGLEVSGRKIKKITDSLK</sequence>
<evidence type="ECO:0000259" key="1">
    <source>
        <dbReference type="PROSITE" id="PS50930"/>
    </source>
</evidence>
<dbReference type="InterPro" id="IPR007492">
    <property type="entry name" value="LytTR_DNA-bd_dom"/>
</dbReference>
<proteinExistence type="predicted"/>
<reference evidence="2 3" key="1">
    <citation type="submission" date="2019-04" db="EMBL/GenBank/DDBJ databases">
        <title>Microbes associate with the intestines of laboratory mice.</title>
        <authorList>
            <person name="Navarre W."/>
            <person name="Wong E."/>
            <person name="Huang K."/>
            <person name="Tropini C."/>
            <person name="Ng K."/>
            <person name="Yu B."/>
        </authorList>
    </citation>
    <scope>NUCLEOTIDE SEQUENCE [LARGE SCALE GENOMIC DNA]</scope>
    <source>
        <strain evidence="2 3">NM26_J9</strain>
    </source>
</reference>
<dbReference type="Gene3D" id="2.40.50.1020">
    <property type="entry name" value="LytTr DNA-binding domain"/>
    <property type="match status" value="1"/>
</dbReference>
<dbReference type="SMART" id="SM00850">
    <property type="entry name" value="LytTR"/>
    <property type="match status" value="1"/>
</dbReference>
<dbReference type="GO" id="GO:0003677">
    <property type="term" value="F:DNA binding"/>
    <property type="evidence" value="ECO:0007669"/>
    <property type="project" value="InterPro"/>
</dbReference>
<dbReference type="EMBL" id="SRYK01000037">
    <property type="protein sequence ID" value="TGY54622.1"/>
    <property type="molecule type" value="Genomic_DNA"/>
</dbReference>
<dbReference type="Pfam" id="PF04397">
    <property type="entry name" value="LytTR"/>
    <property type="match status" value="1"/>
</dbReference>
<evidence type="ECO:0000313" key="3">
    <source>
        <dbReference type="Proteomes" id="UP000306855"/>
    </source>
</evidence>
<dbReference type="AlphaFoldDB" id="A0A4S2EH51"/>